<reference evidence="1 2" key="1">
    <citation type="submission" date="2024-02" db="EMBL/GenBank/DDBJ databases">
        <authorList>
            <person name="Daric V."/>
            <person name="Darras S."/>
        </authorList>
    </citation>
    <scope>NUCLEOTIDE SEQUENCE [LARGE SCALE GENOMIC DNA]</scope>
</reference>
<protein>
    <submittedName>
        <fullName evidence="1">Uncharacterized protein</fullName>
    </submittedName>
</protein>
<evidence type="ECO:0000313" key="1">
    <source>
        <dbReference type="EMBL" id="CAK8689889.1"/>
    </source>
</evidence>
<organism evidence="1 2">
    <name type="scientific">Clavelina lepadiformis</name>
    <name type="common">Light-bulb sea squirt</name>
    <name type="synonym">Ascidia lepadiformis</name>
    <dbReference type="NCBI Taxonomy" id="159417"/>
    <lineage>
        <taxon>Eukaryota</taxon>
        <taxon>Metazoa</taxon>
        <taxon>Chordata</taxon>
        <taxon>Tunicata</taxon>
        <taxon>Ascidiacea</taxon>
        <taxon>Aplousobranchia</taxon>
        <taxon>Clavelinidae</taxon>
        <taxon>Clavelina</taxon>
    </lineage>
</organism>
<dbReference type="Proteomes" id="UP001642483">
    <property type="component" value="Unassembled WGS sequence"/>
</dbReference>
<gene>
    <name evidence="1" type="ORF">CVLEPA_LOCUS22544</name>
</gene>
<dbReference type="EMBL" id="CAWYQH010000110">
    <property type="protein sequence ID" value="CAK8689889.1"/>
    <property type="molecule type" value="Genomic_DNA"/>
</dbReference>
<proteinExistence type="predicted"/>
<name>A0ABP0GDM7_CLALP</name>
<accession>A0ABP0GDM7</accession>
<sequence>MQELVGSSLECTNLITTATLSRLLGAQVYKKMKGQSDEILIIGGESCQQSVAKFSTKTIQWSNMPVCLLIMTLFQKRIVIMRS</sequence>
<evidence type="ECO:0000313" key="2">
    <source>
        <dbReference type="Proteomes" id="UP001642483"/>
    </source>
</evidence>
<keyword evidence="2" id="KW-1185">Reference proteome</keyword>
<comment type="caution">
    <text evidence="1">The sequence shown here is derived from an EMBL/GenBank/DDBJ whole genome shotgun (WGS) entry which is preliminary data.</text>
</comment>